<name>A0A4R3I4D7_PAULE</name>
<sequence length="137" mass="15173">MNVKDLNFAYRVKHALDQNLENLPASTAERLASARKIAMTRKKPEPLHLRVGRLALTGPGHIGDYVQTRLSWIGRVGVMTPLLLGALVFVGLYQFENEQRIAELAEIDAAVLADDLPVAAYVDKGFNAYLASRDDQQ</sequence>
<feature type="transmembrane region" description="Helical" evidence="1">
    <location>
        <begin position="72"/>
        <end position="93"/>
    </location>
</feature>
<evidence type="ECO:0000313" key="3">
    <source>
        <dbReference type="Proteomes" id="UP000295382"/>
    </source>
</evidence>
<comment type="caution">
    <text evidence="2">The sequence shown here is derived from an EMBL/GenBank/DDBJ whole genome shotgun (WGS) entry which is preliminary data.</text>
</comment>
<keyword evidence="1" id="KW-1133">Transmembrane helix</keyword>
<dbReference type="Proteomes" id="UP000295382">
    <property type="component" value="Unassembled WGS sequence"/>
</dbReference>
<reference evidence="2 3" key="1">
    <citation type="submission" date="2019-03" db="EMBL/GenBank/DDBJ databases">
        <title>Genomic Encyclopedia of Type Strains, Phase IV (KMG-IV): sequencing the most valuable type-strain genomes for metagenomic binning, comparative biology and taxonomic classification.</title>
        <authorList>
            <person name="Goeker M."/>
        </authorList>
    </citation>
    <scope>NUCLEOTIDE SEQUENCE [LARGE SCALE GENOMIC DNA]</scope>
    <source>
        <strain evidence="2 3">DSM 7445</strain>
    </source>
</reference>
<dbReference type="Pfam" id="PF12279">
    <property type="entry name" value="DUF3619"/>
    <property type="match status" value="1"/>
</dbReference>
<dbReference type="EMBL" id="SLZQ01000001">
    <property type="protein sequence ID" value="TCS39605.1"/>
    <property type="molecule type" value="Genomic_DNA"/>
</dbReference>
<keyword evidence="3" id="KW-1185">Reference proteome</keyword>
<accession>A0A4R3I4D7</accession>
<dbReference type="RefSeq" id="WP_132257046.1">
    <property type="nucleotide sequence ID" value="NZ_SLZQ01000001.1"/>
</dbReference>
<organism evidence="2 3">
    <name type="scientific">Paucimonas lemoignei</name>
    <name type="common">Pseudomonas lemoignei</name>
    <dbReference type="NCBI Taxonomy" id="29443"/>
    <lineage>
        <taxon>Bacteria</taxon>
        <taxon>Pseudomonadati</taxon>
        <taxon>Pseudomonadota</taxon>
        <taxon>Betaproteobacteria</taxon>
        <taxon>Burkholderiales</taxon>
        <taxon>Burkholderiaceae</taxon>
        <taxon>Paucimonas</taxon>
    </lineage>
</organism>
<keyword evidence="1" id="KW-0812">Transmembrane</keyword>
<gene>
    <name evidence="2" type="ORF">EDC30_101562</name>
</gene>
<proteinExistence type="predicted"/>
<evidence type="ECO:0000256" key="1">
    <source>
        <dbReference type="SAM" id="Phobius"/>
    </source>
</evidence>
<evidence type="ECO:0000313" key="2">
    <source>
        <dbReference type="EMBL" id="TCS39605.1"/>
    </source>
</evidence>
<protein>
    <submittedName>
        <fullName evidence="2">Uncharacterized protein DUF3619</fullName>
    </submittedName>
</protein>
<keyword evidence="1" id="KW-0472">Membrane</keyword>
<dbReference type="InterPro" id="IPR022064">
    <property type="entry name" value="DUF3619"/>
</dbReference>
<dbReference type="OrthoDB" id="8562153at2"/>
<dbReference type="AlphaFoldDB" id="A0A4R3I4D7"/>